<comment type="caution">
    <text evidence="1">The sequence shown here is derived from an EMBL/GenBank/DDBJ whole genome shotgun (WGS) entry which is preliminary data.</text>
</comment>
<accession>A0A2A3Z1Y9</accession>
<reference evidence="1 2" key="1">
    <citation type="journal article" date="2017" name="Elife">
        <title>Extensive horizontal gene transfer in cheese-associated bacteria.</title>
        <authorList>
            <person name="Bonham K.S."/>
            <person name="Wolfe B.E."/>
            <person name="Dutton R.J."/>
        </authorList>
    </citation>
    <scope>NUCLEOTIDE SEQUENCE [LARGE SCALE GENOMIC DNA]</scope>
    <source>
        <strain evidence="1 2">947_7</strain>
    </source>
</reference>
<dbReference type="Proteomes" id="UP000217564">
    <property type="component" value="Unassembled WGS sequence"/>
</dbReference>
<gene>
    <name evidence="1" type="ORF">CIK64_15250</name>
</gene>
<evidence type="ECO:0000313" key="2">
    <source>
        <dbReference type="Proteomes" id="UP000217564"/>
    </source>
</evidence>
<sequence>MGNEQISDLTQLSIRELLALESAIVSELRARELVRTNNKPLGDIAEQVVLHTRGGSLEPNSTKSHDVTDRDGHKIQVKARSIRPGRKIGRFSPFRSFNFDSAVFLIFDAETFDLVDAREAGPEEIMGITKLSTHTNGRQPNLSQVSRIGESVFSEMKTAYEALNQIPQDGL</sequence>
<dbReference type="AlphaFoldDB" id="A0A2A3Z1Y9"/>
<dbReference type="EMBL" id="NRGP01000023">
    <property type="protein sequence ID" value="PCC45493.1"/>
    <property type="molecule type" value="Genomic_DNA"/>
</dbReference>
<proteinExistence type="predicted"/>
<protein>
    <submittedName>
        <fullName evidence="1">Uncharacterized protein</fullName>
    </submittedName>
</protein>
<organism evidence="1 2">
    <name type="scientific">Brevibacterium aurantiacum</name>
    <dbReference type="NCBI Taxonomy" id="273384"/>
    <lineage>
        <taxon>Bacteria</taxon>
        <taxon>Bacillati</taxon>
        <taxon>Actinomycetota</taxon>
        <taxon>Actinomycetes</taxon>
        <taxon>Micrococcales</taxon>
        <taxon>Brevibacteriaceae</taxon>
        <taxon>Brevibacterium</taxon>
    </lineage>
</organism>
<name>A0A2A3Z1Y9_BREAU</name>
<evidence type="ECO:0000313" key="1">
    <source>
        <dbReference type="EMBL" id="PCC45493.1"/>
    </source>
</evidence>
<dbReference type="RefSeq" id="WP_096162815.1">
    <property type="nucleotide sequence ID" value="NZ_NRGP01000023.1"/>
</dbReference>